<evidence type="ECO:0000256" key="1">
    <source>
        <dbReference type="ARBA" id="ARBA00010118"/>
    </source>
</evidence>
<organism evidence="5 6">
    <name type="scientific">Lithospermum erythrorhizon</name>
    <name type="common">Purple gromwell</name>
    <name type="synonym">Lithospermum officinale var. erythrorhizon</name>
    <dbReference type="NCBI Taxonomy" id="34254"/>
    <lineage>
        <taxon>Eukaryota</taxon>
        <taxon>Viridiplantae</taxon>
        <taxon>Streptophyta</taxon>
        <taxon>Embryophyta</taxon>
        <taxon>Tracheophyta</taxon>
        <taxon>Spermatophyta</taxon>
        <taxon>Magnoliopsida</taxon>
        <taxon>eudicotyledons</taxon>
        <taxon>Gunneridae</taxon>
        <taxon>Pentapetalae</taxon>
        <taxon>asterids</taxon>
        <taxon>lamiids</taxon>
        <taxon>Boraginales</taxon>
        <taxon>Boraginaceae</taxon>
        <taxon>Boraginoideae</taxon>
        <taxon>Lithospermeae</taxon>
        <taxon>Lithospermum</taxon>
    </lineage>
</organism>
<dbReference type="Pfam" id="PF05686">
    <property type="entry name" value="Glyco_transf_90"/>
    <property type="match status" value="1"/>
</dbReference>
<evidence type="ECO:0000256" key="2">
    <source>
        <dbReference type="ARBA" id="ARBA00022679"/>
    </source>
</evidence>
<dbReference type="InterPro" id="IPR051091">
    <property type="entry name" value="O-Glucosyltr/Glycosyltrsf_90"/>
</dbReference>
<keyword evidence="6" id="KW-1185">Reference proteome</keyword>
<protein>
    <recommendedName>
        <fullName evidence="4">Glycosyl transferase CAP10 domain-containing protein</fullName>
    </recommendedName>
</protein>
<evidence type="ECO:0000259" key="4">
    <source>
        <dbReference type="SMART" id="SM00672"/>
    </source>
</evidence>
<comment type="caution">
    <text evidence="5">The sequence shown here is derived from an EMBL/GenBank/DDBJ whole genome shotgun (WGS) entry which is preliminary data.</text>
</comment>
<feature type="domain" description="Glycosyl transferase CAP10" evidence="4">
    <location>
        <begin position="182"/>
        <end position="317"/>
    </location>
</feature>
<feature type="transmembrane region" description="Helical" evidence="3">
    <location>
        <begin position="20"/>
        <end position="38"/>
    </location>
</feature>
<gene>
    <name evidence="5" type="ORF">LIER_27600</name>
</gene>
<accession>A0AAV3RGR7</accession>
<keyword evidence="2" id="KW-0808">Transferase</keyword>
<evidence type="ECO:0000313" key="5">
    <source>
        <dbReference type="EMBL" id="GAA0174153.1"/>
    </source>
</evidence>
<evidence type="ECO:0000256" key="3">
    <source>
        <dbReference type="SAM" id="Phobius"/>
    </source>
</evidence>
<dbReference type="InterPro" id="IPR006598">
    <property type="entry name" value="CAP10"/>
</dbReference>
<dbReference type="PANTHER" id="PTHR12203:SF35">
    <property type="entry name" value="PROTEIN O-GLUCOSYLTRANSFERASE 1"/>
    <property type="match status" value="1"/>
</dbReference>
<reference evidence="5 6" key="1">
    <citation type="submission" date="2024-01" db="EMBL/GenBank/DDBJ databases">
        <title>The complete chloroplast genome sequence of Lithospermum erythrorhizon: insights into the phylogenetic relationship among Boraginaceae species and the maternal lineages of purple gromwells.</title>
        <authorList>
            <person name="Okada T."/>
            <person name="Watanabe K."/>
        </authorList>
    </citation>
    <scope>NUCLEOTIDE SEQUENCE [LARGE SCALE GENOMIC DNA]</scope>
</reference>
<proteinExistence type="inferred from homology"/>
<keyword evidence="3" id="KW-0472">Membrane</keyword>
<sequence length="317" mass="36957">MGLLRRNSTYVSYLHPRSSIPRYAVVFAFVIFVIVFLIEVDSLISNTKTIAGHNLQPTPWHIFEPKTFQEESKYSTASKIIQCNYLACGVATSATPKATTPRHQNSHVSCPDFFSHIHKDLAPWAETKISQAYLTEAKKYAAFRVIIINGKLYVDFYYSCVQSRAMFTVWGFVQLLKRYPGRVPDVDLMFECMDKPTIVRKEHSYMPLPLFRYCTTPEHYDIPFPDWSFWGWSEINIKPWDEEFRSIKIGASRVGWRERLPFAYWKGNPDVVSQVREKLLECNDTHLYGAQILRQNWEEEVKSGFKGSQLSKQCKHR</sequence>
<name>A0AAV3RGR7_LITER</name>
<dbReference type="PANTHER" id="PTHR12203">
    <property type="entry name" value="KDEL LYS-ASP-GLU-LEU CONTAINING - RELATED"/>
    <property type="match status" value="1"/>
</dbReference>
<dbReference type="SMART" id="SM00672">
    <property type="entry name" value="CAP10"/>
    <property type="match status" value="1"/>
</dbReference>
<comment type="similarity">
    <text evidence="1">Belongs to the glycosyltransferase 90 family.</text>
</comment>
<evidence type="ECO:0000313" key="6">
    <source>
        <dbReference type="Proteomes" id="UP001454036"/>
    </source>
</evidence>
<dbReference type="GO" id="GO:0016740">
    <property type="term" value="F:transferase activity"/>
    <property type="evidence" value="ECO:0007669"/>
    <property type="project" value="UniProtKB-KW"/>
</dbReference>
<dbReference type="EMBL" id="BAABME010008937">
    <property type="protein sequence ID" value="GAA0174153.1"/>
    <property type="molecule type" value="Genomic_DNA"/>
</dbReference>
<keyword evidence="3" id="KW-0812">Transmembrane</keyword>
<dbReference type="Proteomes" id="UP001454036">
    <property type="component" value="Unassembled WGS sequence"/>
</dbReference>
<dbReference type="AlphaFoldDB" id="A0AAV3RGR7"/>
<keyword evidence="3" id="KW-1133">Transmembrane helix</keyword>